<dbReference type="EMBL" id="UINC01152034">
    <property type="protein sequence ID" value="SVD45991.1"/>
    <property type="molecule type" value="Genomic_DNA"/>
</dbReference>
<name>A0A382VJB8_9ZZZZ</name>
<protein>
    <submittedName>
        <fullName evidence="1">Uncharacterized protein</fullName>
    </submittedName>
</protein>
<sequence length="205" mass="23123">SEVAGMVTEYLTNAVDRVRSSSSSAGFRGIPDDSLPRRGYLEIFGFTPFMNDGLYSVHMESEAHDPGANTSGNYLRTQNYDLATGERFFLPDMLYPGEDSYKALVRLAVENHNFHVRDGQDRGVLVRNCCVADVEEYASRPYEPERLQEQHFSLTANSLALDCTGYCDQGIVQMLLFKNNALEVPYERLADHLDPDGPYRHILNN</sequence>
<evidence type="ECO:0000313" key="1">
    <source>
        <dbReference type="EMBL" id="SVD45991.1"/>
    </source>
</evidence>
<gene>
    <name evidence="1" type="ORF">METZ01_LOCUS398845</name>
</gene>
<accession>A0A382VJB8</accession>
<dbReference type="AlphaFoldDB" id="A0A382VJB8"/>
<organism evidence="1">
    <name type="scientific">marine metagenome</name>
    <dbReference type="NCBI Taxonomy" id="408172"/>
    <lineage>
        <taxon>unclassified sequences</taxon>
        <taxon>metagenomes</taxon>
        <taxon>ecological metagenomes</taxon>
    </lineage>
</organism>
<feature type="non-terminal residue" evidence="1">
    <location>
        <position position="1"/>
    </location>
</feature>
<proteinExistence type="predicted"/>
<reference evidence="1" key="1">
    <citation type="submission" date="2018-05" db="EMBL/GenBank/DDBJ databases">
        <authorList>
            <person name="Lanie J.A."/>
            <person name="Ng W.-L."/>
            <person name="Kazmierczak K.M."/>
            <person name="Andrzejewski T.M."/>
            <person name="Davidsen T.M."/>
            <person name="Wayne K.J."/>
            <person name="Tettelin H."/>
            <person name="Glass J.I."/>
            <person name="Rusch D."/>
            <person name="Podicherti R."/>
            <person name="Tsui H.-C.T."/>
            <person name="Winkler M.E."/>
        </authorList>
    </citation>
    <scope>NUCLEOTIDE SEQUENCE</scope>
</reference>